<keyword evidence="2" id="KW-0813">Transport</keyword>
<keyword evidence="4" id="KW-0574">Periplasm</keyword>
<reference evidence="6" key="1">
    <citation type="submission" date="2016-10" db="EMBL/GenBank/DDBJ databases">
        <authorList>
            <person name="Varghese N."/>
            <person name="Submissions S."/>
        </authorList>
    </citation>
    <scope>NUCLEOTIDE SEQUENCE [LARGE SCALE GENOMIC DNA]</scope>
    <source>
        <strain evidence="6">CCM 7469</strain>
    </source>
</reference>
<dbReference type="STRING" id="428992.SAMN05216272_1135"/>
<dbReference type="EMBL" id="FNDS01000013">
    <property type="protein sequence ID" value="SDI61440.1"/>
    <property type="molecule type" value="Genomic_DNA"/>
</dbReference>
<dbReference type="Pfam" id="PF13416">
    <property type="entry name" value="SBP_bac_8"/>
    <property type="match status" value="1"/>
</dbReference>
<dbReference type="AlphaFoldDB" id="A0A1G8M204"/>
<dbReference type="InterPro" id="IPR006311">
    <property type="entry name" value="TAT_signal"/>
</dbReference>
<evidence type="ECO:0000256" key="3">
    <source>
        <dbReference type="ARBA" id="ARBA00022729"/>
    </source>
</evidence>
<dbReference type="GO" id="GO:0019808">
    <property type="term" value="F:polyamine binding"/>
    <property type="evidence" value="ECO:0007669"/>
    <property type="project" value="InterPro"/>
</dbReference>
<dbReference type="PRINTS" id="PR00909">
    <property type="entry name" value="SPERMDNBNDNG"/>
</dbReference>
<dbReference type="PANTHER" id="PTHR30222">
    <property type="entry name" value="SPERMIDINE/PUTRESCINE-BINDING PERIPLASMIC PROTEIN"/>
    <property type="match status" value="1"/>
</dbReference>
<evidence type="ECO:0000313" key="5">
    <source>
        <dbReference type="EMBL" id="SDI61440.1"/>
    </source>
</evidence>
<dbReference type="PANTHER" id="PTHR30222:SF17">
    <property type="entry name" value="SPERMIDINE_PUTRESCINE-BINDING PERIPLASMIC PROTEIN"/>
    <property type="match status" value="1"/>
</dbReference>
<organism evidence="5 6">
    <name type="scientific">Pseudomonas panipatensis</name>
    <dbReference type="NCBI Taxonomy" id="428992"/>
    <lineage>
        <taxon>Bacteria</taxon>
        <taxon>Pseudomonadati</taxon>
        <taxon>Pseudomonadota</taxon>
        <taxon>Gammaproteobacteria</taxon>
        <taxon>Pseudomonadales</taxon>
        <taxon>Pseudomonadaceae</taxon>
        <taxon>Pseudomonas</taxon>
    </lineage>
</organism>
<accession>A0A1G8M204</accession>
<dbReference type="PROSITE" id="PS51318">
    <property type="entry name" value="TAT"/>
    <property type="match status" value="1"/>
</dbReference>
<dbReference type="Proteomes" id="UP000199636">
    <property type="component" value="Unassembled WGS sequence"/>
</dbReference>
<dbReference type="CDD" id="cd13590">
    <property type="entry name" value="PBP2_PotD_PotF_like"/>
    <property type="match status" value="1"/>
</dbReference>
<evidence type="ECO:0000256" key="4">
    <source>
        <dbReference type="ARBA" id="ARBA00022764"/>
    </source>
</evidence>
<gene>
    <name evidence="5" type="ORF">SAMN05216272_1135</name>
</gene>
<comment type="subcellular location">
    <subcellularLocation>
        <location evidence="1">Periplasm</location>
    </subcellularLocation>
</comment>
<keyword evidence="3" id="KW-0732">Signal</keyword>
<protein>
    <submittedName>
        <fullName evidence="5">Spermidine/putrescine transport system substrate-binding protein</fullName>
    </submittedName>
</protein>
<evidence type="ECO:0000256" key="1">
    <source>
        <dbReference type="ARBA" id="ARBA00004418"/>
    </source>
</evidence>
<dbReference type="Gene3D" id="3.40.190.10">
    <property type="entry name" value="Periplasmic binding protein-like II"/>
    <property type="match status" value="2"/>
</dbReference>
<dbReference type="GO" id="GO:0015846">
    <property type="term" value="P:polyamine transport"/>
    <property type="evidence" value="ECO:0007669"/>
    <property type="project" value="InterPro"/>
</dbReference>
<dbReference type="SUPFAM" id="SSF53850">
    <property type="entry name" value="Periplasmic binding protein-like II"/>
    <property type="match status" value="1"/>
</dbReference>
<dbReference type="RefSeq" id="WP_090267533.1">
    <property type="nucleotide sequence ID" value="NZ_FNDS01000013.1"/>
</dbReference>
<keyword evidence="6" id="KW-1185">Reference proteome</keyword>
<name>A0A1G8M204_9PSED</name>
<dbReference type="InterPro" id="IPR006059">
    <property type="entry name" value="SBP"/>
</dbReference>
<dbReference type="GO" id="GO:0042597">
    <property type="term" value="C:periplasmic space"/>
    <property type="evidence" value="ECO:0007669"/>
    <property type="project" value="UniProtKB-SubCell"/>
</dbReference>
<evidence type="ECO:0000256" key="2">
    <source>
        <dbReference type="ARBA" id="ARBA00022448"/>
    </source>
</evidence>
<evidence type="ECO:0000313" key="6">
    <source>
        <dbReference type="Proteomes" id="UP000199636"/>
    </source>
</evidence>
<sequence length="375" mass="42035">MKNRIDLTRRNFLITTGVLAGSAALSSLLPMRGAAAAEKELVILAWAGHAEPDIVADFERQYGVKVRAKYYTGGDNMLGLISQSPPGTFDLILSDAEYVQQLKAANYIERLDPADYPFDDYFPEFQHFPGHWDGNDLYSVLIRFGFLGIAFNSQLIPESKVRSYGLFWDESLKGKVGHFDWHLPNLGQISLYNGNKHPYSIDAAQWAGVQKKLMSLRPQIGGFFDYGGTFSSLKNGQIHAMCGIGDWITGVLQRAGAPVKTVIPEEGGLQWSESYCIARNARSPELAKKFIQYITSPEGQVKSAKMLAYPALIPNQRGWALLNQTDPAEAKRQGMLLGQRNVMDDIREGRIQYRQLPVQQSLEEWNDFWSEYKGA</sequence>
<dbReference type="OrthoDB" id="9769319at2"/>
<proteinExistence type="predicted"/>
<dbReference type="InterPro" id="IPR001188">
    <property type="entry name" value="Sperm_putr-bd"/>
</dbReference>